<dbReference type="Gene3D" id="3.10.100.10">
    <property type="entry name" value="Mannose-Binding Protein A, subunit A"/>
    <property type="match status" value="1"/>
</dbReference>
<dbReference type="Pfam" id="PF00059">
    <property type="entry name" value="Lectin_C"/>
    <property type="match status" value="1"/>
</dbReference>
<dbReference type="SUPFAM" id="SSF53300">
    <property type="entry name" value="vWA-like"/>
    <property type="match status" value="1"/>
</dbReference>
<dbReference type="SUPFAM" id="SSF56436">
    <property type="entry name" value="C-type lectin-like"/>
    <property type="match status" value="1"/>
</dbReference>
<dbReference type="PANTHER" id="PTHR31024">
    <property type="entry name" value="C-TYPE LECTIN"/>
    <property type="match status" value="1"/>
</dbReference>
<feature type="signal peptide" evidence="1">
    <location>
        <begin position="1"/>
        <end position="19"/>
    </location>
</feature>
<dbReference type="InterPro" id="IPR001304">
    <property type="entry name" value="C-type_lectin-like"/>
</dbReference>
<keyword evidence="1" id="KW-0732">Signal</keyword>
<dbReference type="SMART" id="SM00034">
    <property type="entry name" value="CLECT"/>
    <property type="match status" value="1"/>
</dbReference>
<dbReference type="AlphaFoldDB" id="A0A0N5A6L1"/>
<dbReference type="InterPro" id="IPR016187">
    <property type="entry name" value="CTDL_fold"/>
</dbReference>
<evidence type="ECO:0000313" key="4">
    <source>
        <dbReference type="Proteomes" id="UP000038045"/>
    </source>
</evidence>
<dbReference type="Pfam" id="PF00092">
    <property type="entry name" value="VWA"/>
    <property type="match status" value="1"/>
</dbReference>
<reference evidence="5" key="1">
    <citation type="submission" date="2017-02" db="UniProtKB">
        <authorList>
            <consortium name="WormBaseParasite"/>
        </authorList>
    </citation>
    <scope>IDENTIFICATION</scope>
</reference>
<feature type="chain" id="PRO_5005892742" evidence="1">
    <location>
        <begin position="20"/>
        <end position="389"/>
    </location>
</feature>
<accession>A0A0N5A6L1</accession>
<feature type="domain" description="VWFA" evidence="3">
    <location>
        <begin position="54"/>
        <end position="243"/>
    </location>
</feature>
<dbReference type="InterPro" id="IPR002035">
    <property type="entry name" value="VWF_A"/>
</dbReference>
<feature type="domain" description="C-type lectin" evidence="2">
    <location>
        <begin position="262"/>
        <end position="365"/>
    </location>
</feature>
<dbReference type="InterPro" id="IPR016186">
    <property type="entry name" value="C-type_lectin-like/link_sf"/>
</dbReference>
<evidence type="ECO:0000259" key="3">
    <source>
        <dbReference type="PROSITE" id="PS50234"/>
    </source>
</evidence>
<dbReference type="SMART" id="SM00327">
    <property type="entry name" value="VWA"/>
    <property type="match status" value="1"/>
</dbReference>
<dbReference type="Proteomes" id="UP000038045">
    <property type="component" value="Unplaced"/>
</dbReference>
<dbReference type="PANTHER" id="PTHR31024:SF3">
    <property type="entry name" value="C-TYPE LECTIN-RELATED"/>
    <property type="match status" value="1"/>
</dbReference>
<dbReference type="PROSITE" id="PS50041">
    <property type="entry name" value="C_TYPE_LECTIN_2"/>
    <property type="match status" value="1"/>
</dbReference>
<dbReference type="CDD" id="cd01450">
    <property type="entry name" value="vWFA_subfamily_ECM"/>
    <property type="match status" value="1"/>
</dbReference>
<dbReference type="WBParaSite" id="PTRK_0001763500.1">
    <property type="protein sequence ID" value="PTRK_0001763500.1"/>
    <property type="gene ID" value="PTRK_0001763500"/>
</dbReference>
<dbReference type="CDD" id="cd00037">
    <property type="entry name" value="CLECT"/>
    <property type="match status" value="1"/>
</dbReference>
<dbReference type="STRING" id="131310.A0A0N5A6L1"/>
<sequence length="389" mass="42343">MKSFLCIFVLLYLSINTSALNDIEFSLLASTQSPSYGYGSKNCTSIEQGRAYLDIVVILDSSNGSQYQGFNGQKGNVISLISALTIGQGNAQVSRISVITAATNAKVVSDLNAYKSNSDAIRSIMGINFNDNTGPAIDVQKALAAADQVITSTGRGPNYKKVILMYSSAMEDDCTKTNSMASTDESPCRTASNIKNQGTSIITLALQYQDGVYNPPVNGIASPCFAIKASDFLVKFVELFTYVNCFCSQEFTQFFDTKTCYRAAECLYVENTPTGYTVAQQIAALANGTLVDIRSQLKQEFVMQIASASLPLFIGLNQIKNPKLWQWDTGYNITGYDHFYKDNEAVTGKCAAIYKNGYWYNNICSSYEGAMGYIYQVSACDAGNFCGGK</sequence>
<organism evidence="4 5">
    <name type="scientific">Parastrongyloides trichosuri</name>
    <name type="common">Possum-specific nematode worm</name>
    <dbReference type="NCBI Taxonomy" id="131310"/>
    <lineage>
        <taxon>Eukaryota</taxon>
        <taxon>Metazoa</taxon>
        <taxon>Ecdysozoa</taxon>
        <taxon>Nematoda</taxon>
        <taxon>Chromadorea</taxon>
        <taxon>Rhabditida</taxon>
        <taxon>Tylenchina</taxon>
        <taxon>Panagrolaimomorpha</taxon>
        <taxon>Strongyloidoidea</taxon>
        <taxon>Strongyloididae</taxon>
        <taxon>Parastrongyloides</taxon>
    </lineage>
</organism>
<dbReference type="Gene3D" id="3.40.50.410">
    <property type="entry name" value="von Willebrand factor, type A domain"/>
    <property type="match status" value="1"/>
</dbReference>
<evidence type="ECO:0000256" key="1">
    <source>
        <dbReference type="SAM" id="SignalP"/>
    </source>
</evidence>
<dbReference type="PROSITE" id="PS50234">
    <property type="entry name" value="VWFA"/>
    <property type="match status" value="1"/>
</dbReference>
<evidence type="ECO:0000259" key="2">
    <source>
        <dbReference type="PROSITE" id="PS50041"/>
    </source>
</evidence>
<dbReference type="InterPro" id="IPR036465">
    <property type="entry name" value="vWFA_dom_sf"/>
</dbReference>
<protein>
    <submittedName>
        <fullName evidence="5">VWFA domain-containing protein</fullName>
    </submittedName>
</protein>
<keyword evidence="4" id="KW-1185">Reference proteome</keyword>
<proteinExistence type="predicted"/>
<evidence type="ECO:0000313" key="5">
    <source>
        <dbReference type="WBParaSite" id="PTRK_0001763500.1"/>
    </source>
</evidence>
<name>A0A0N5A6L1_PARTI</name>